<accession>A0ABY9EDY5</accession>
<evidence type="ECO:0000313" key="2">
    <source>
        <dbReference type="Proteomes" id="UP001321520"/>
    </source>
</evidence>
<dbReference type="Proteomes" id="UP001321520">
    <property type="component" value="Chromosome"/>
</dbReference>
<proteinExistence type="predicted"/>
<dbReference type="EMBL" id="CP098023">
    <property type="protein sequence ID" value="WKD51238.1"/>
    <property type="molecule type" value="Genomic_DNA"/>
</dbReference>
<gene>
    <name evidence="1" type="ORF">M8T91_07425</name>
</gene>
<organism evidence="1 2">
    <name type="scientific">Microbulbifer spongiae</name>
    <dbReference type="NCBI Taxonomy" id="2944933"/>
    <lineage>
        <taxon>Bacteria</taxon>
        <taxon>Pseudomonadati</taxon>
        <taxon>Pseudomonadota</taxon>
        <taxon>Gammaproteobacteria</taxon>
        <taxon>Cellvibrionales</taxon>
        <taxon>Microbulbiferaceae</taxon>
        <taxon>Microbulbifer</taxon>
    </lineage>
</organism>
<evidence type="ECO:0000313" key="1">
    <source>
        <dbReference type="EMBL" id="WKD51238.1"/>
    </source>
</evidence>
<sequence>MKASSAIRNFVEHPLTNLFVGLLLFGSGFVEAYESLHSDLKTMNFGAHHGLMLFGTLNVLASIPDIIEGIGSGASYIEHRAKRHQPSDKDNQETV</sequence>
<reference evidence="1 2" key="1">
    <citation type="submission" date="2022-05" db="EMBL/GenBank/DDBJ databases">
        <title>Microbulbifer sp. nov., isolated from sponge.</title>
        <authorList>
            <person name="Gao L."/>
        </authorList>
    </citation>
    <scope>NUCLEOTIDE SEQUENCE [LARGE SCALE GENOMIC DNA]</scope>
    <source>
        <strain evidence="1 2">MI-G</strain>
    </source>
</reference>
<keyword evidence="2" id="KW-1185">Reference proteome</keyword>
<dbReference type="RefSeq" id="WP_301418320.1">
    <property type="nucleotide sequence ID" value="NZ_CP098023.1"/>
</dbReference>
<name>A0ABY9EDY5_9GAMM</name>
<protein>
    <submittedName>
        <fullName evidence="1">Uncharacterized protein</fullName>
    </submittedName>
</protein>